<feature type="domain" description="FecR protein" evidence="2">
    <location>
        <begin position="187"/>
        <end position="279"/>
    </location>
</feature>
<feature type="domain" description="Protein FecR C-terminal" evidence="3">
    <location>
        <begin position="322"/>
        <end position="392"/>
    </location>
</feature>
<organism evidence="4 5">
    <name type="scientific">Tannerella forsythia</name>
    <name type="common">Bacteroides forsythus</name>
    <dbReference type="NCBI Taxonomy" id="28112"/>
    <lineage>
        <taxon>Bacteria</taxon>
        <taxon>Pseudomonadati</taxon>
        <taxon>Bacteroidota</taxon>
        <taxon>Bacteroidia</taxon>
        <taxon>Bacteroidales</taxon>
        <taxon>Tannerellaceae</taxon>
        <taxon>Tannerella</taxon>
    </lineage>
</organism>
<gene>
    <name evidence="4" type="ORF">TFUB20_00933</name>
</gene>
<dbReference type="Proteomes" id="UP000182057">
    <property type="component" value="Unassembled WGS sequence"/>
</dbReference>
<name>A0A1D3UJ09_TANFO</name>
<evidence type="ECO:0000313" key="5">
    <source>
        <dbReference type="Proteomes" id="UP000182057"/>
    </source>
</evidence>
<keyword evidence="1" id="KW-1133">Transmembrane helix</keyword>
<proteinExistence type="predicted"/>
<evidence type="ECO:0000259" key="2">
    <source>
        <dbReference type="Pfam" id="PF04773"/>
    </source>
</evidence>
<keyword evidence="1" id="KW-0472">Membrane</keyword>
<accession>A0A1D3UJ09</accession>
<feature type="transmembrane region" description="Helical" evidence="1">
    <location>
        <begin position="90"/>
        <end position="111"/>
    </location>
</feature>
<dbReference type="AlphaFoldDB" id="A0A1D3UJ09"/>
<protein>
    <submittedName>
        <fullName evidence="4">Fec operon regulator FecR</fullName>
    </submittedName>
</protein>
<dbReference type="Pfam" id="PF16344">
    <property type="entry name" value="FecR_C"/>
    <property type="match status" value="1"/>
</dbReference>
<dbReference type="InterPro" id="IPR006860">
    <property type="entry name" value="FecR"/>
</dbReference>
<dbReference type="PANTHER" id="PTHR30273:SF2">
    <property type="entry name" value="PROTEIN FECR"/>
    <property type="match status" value="1"/>
</dbReference>
<dbReference type="PANTHER" id="PTHR30273">
    <property type="entry name" value="PERIPLASMIC SIGNAL SENSOR AND SIGMA FACTOR ACTIVATOR FECR-RELATED"/>
    <property type="match status" value="1"/>
</dbReference>
<dbReference type="InterPro" id="IPR032508">
    <property type="entry name" value="FecR_C"/>
</dbReference>
<sequence length="397" mass="45789">MPSYSHYTDFLKDEQFIRWQLLPDEELNARWQDFMEKHPHLDEEIRQAIHYLKTTGLNKNRLNEEDRRQLFRRIQSTIERNSRAIKVRRMIRYAVASCAAIALAIAGLQLFRFIHPEERSVMPFGTEQIVGNLLNHEDIQLISGKESRSFQNNIKLNISDKGDITVMQENEREETLDMDKASINRLVVPYGKRTQLTLSDGSKVWLNSGTVLEFPAEFSAQNREINLMSGEIYAEVAPDKTKSFYVHTSDFHVKVYGTKFNISHYSDSPQSVTLVEGSVGLRSGTDSEWFLSPNEQAVYKKNGMFDKQAVDVNSIISWKDGYLTLDRTPVSEVLKQIGRYYNLAFDYKADVNLQKRTCTGKIYLSDNLDYVMTTVALLSSTGYEKQGNRIYIMNEPN</sequence>
<dbReference type="RefSeq" id="WP_074449639.1">
    <property type="nucleotide sequence ID" value="NZ_FMMM01000031.1"/>
</dbReference>
<evidence type="ECO:0000259" key="3">
    <source>
        <dbReference type="Pfam" id="PF16344"/>
    </source>
</evidence>
<dbReference type="OrthoDB" id="1123467at2"/>
<dbReference type="EMBL" id="FMMM01000031">
    <property type="protein sequence ID" value="SCQ20107.1"/>
    <property type="molecule type" value="Genomic_DNA"/>
</dbReference>
<reference evidence="4 5" key="1">
    <citation type="submission" date="2016-09" db="EMBL/GenBank/DDBJ databases">
        <authorList>
            <person name="Capua I."/>
            <person name="De Benedictis P."/>
            <person name="Joannis T."/>
            <person name="Lombin L.H."/>
            <person name="Cattoli G."/>
        </authorList>
    </citation>
    <scope>NUCLEOTIDE SEQUENCE [LARGE SCALE GENOMIC DNA]</scope>
    <source>
        <strain evidence="4 5">UB20</strain>
    </source>
</reference>
<evidence type="ECO:0000313" key="4">
    <source>
        <dbReference type="EMBL" id="SCQ20107.1"/>
    </source>
</evidence>
<evidence type="ECO:0000256" key="1">
    <source>
        <dbReference type="SAM" id="Phobius"/>
    </source>
</evidence>
<keyword evidence="1" id="KW-0812">Transmembrane</keyword>
<dbReference type="GO" id="GO:0016989">
    <property type="term" value="F:sigma factor antagonist activity"/>
    <property type="evidence" value="ECO:0007669"/>
    <property type="project" value="TreeGrafter"/>
</dbReference>
<dbReference type="Pfam" id="PF04773">
    <property type="entry name" value="FecR"/>
    <property type="match status" value="1"/>
</dbReference>
<dbReference type="InterPro" id="IPR012373">
    <property type="entry name" value="Ferrdict_sens_TM"/>
</dbReference>
<dbReference type="Gene3D" id="3.55.50.30">
    <property type="match status" value="1"/>
</dbReference>
<dbReference type="Gene3D" id="2.60.120.1440">
    <property type="match status" value="1"/>
</dbReference>